<protein>
    <submittedName>
        <fullName evidence="1">Uncharacterized protein</fullName>
    </submittedName>
</protein>
<dbReference type="EMBL" id="MT141465">
    <property type="protein sequence ID" value="QJA62254.1"/>
    <property type="molecule type" value="Genomic_DNA"/>
</dbReference>
<organism evidence="1">
    <name type="scientific">viral metagenome</name>
    <dbReference type="NCBI Taxonomy" id="1070528"/>
    <lineage>
        <taxon>unclassified sequences</taxon>
        <taxon>metagenomes</taxon>
        <taxon>organismal metagenomes</taxon>
    </lineage>
</organism>
<proteinExistence type="predicted"/>
<gene>
    <name evidence="1" type="ORF">MM415B00808_0039</name>
</gene>
<name>A0A6M3IY51_9ZZZZ</name>
<reference evidence="1" key="1">
    <citation type="submission" date="2020-03" db="EMBL/GenBank/DDBJ databases">
        <title>The deep terrestrial virosphere.</title>
        <authorList>
            <person name="Holmfeldt K."/>
            <person name="Nilsson E."/>
            <person name="Simone D."/>
            <person name="Lopez-Fernandez M."/>
            <person name="Wu X."/>
            <person name="de Brujin I."/>
            <person name="Lundin D."/>
            <person name="Andersson A."/>
            <person name="Bertilsson S."/>
            <person name="Dopson M."/>
        </authorList>
    </citation>
    <scope>NUCLEOTIDE SEQUENCE</scope>
    <source>
        <strain evidence="1">MM415B00808</strain>
    </source>
</reference>
<dbReference type="AlphaFoldDB" id="A0A6M3IY51"/>
<accession>A0A6M3IY51</accession>
<sequence>MTTPNRSELTFYTNRPLYAQDWEDNWLKVIAWLTDGDYDFTINNLTLQDLSVLGSLVFTGDISVGVVTCTDLVCTTNDITCDLGNIVCSVGDITATAGDIVATAGNITATVGDITATAGDVNCNNVFYNSAKTKYLAILPCDFQIELNDLAYPGYYGVNLGWPIHMGSATTPPSYSYWHASVKLPTDAIITRVDWWYYRTDAVTICEMKLRRIDYDTTGTGSDMCTLTASSTSGDSTMNTTSIDYATINNGDFMYFLYLRIYTNIDVDDVKSGCVRITYTIIQP</sequence>
<evidence type="ECO:0000313" key="1">
    <source>
        <dbReference type="EMBL" id="QJA62254.1"/>
    </source>
</evidence>